<organism evidence="2 3">
    <name type="scientific">Orbilia oligospora</name>
    <name type="common">Nematode-trapping fungus</name>
    <name type="synonym">Arthrobotrys oligospora</name>
    <dbReference type="NCBI Taxonomy" id="2813651"/>
    <lineage>
        <taxon>Eukaryota</taxon>
        <taxon>Fungi</taxon>
        <taxon>Dikarya</taxon>
        <taxon>Ascomycota</taxon>
        <taxon>Pezizomycotina</taxon>
        <taxon>Orbiliomycetes</taxon>
        <taxon>Orbiliales</taxon>
        <taxon>Orbiliaceae</taxon>
        <taxon>Orbilia</taxon>
    </lineage>
</organism>
<accession>A0A7C8NK51</accession>
<keyword evidence="1" id="KW-0472">Membrane</keyword>
<evidence type="ECO:0008006" key="4">
    <source>
        <dbReference type="Google" id="ProtNLM"/>
    </source>
</evidence>
<keyword evidence="1" id="KW-1133">Transmembrane helix</keyword>
<name>A0A7C8NK51_ORBOL</name>
<keyword evidence="1" id="KW-0812">Transmembrane</keyword>
<dbReference type="AlphaFoldDB" id="A0A7C8NK51"/>
<gene>
    <name evidence="2" type="ORF">TWF102_009059</name>
</gene>
<feature type="transmembrane region" description="Helical" evidence="1">
    <location>
        <begin position="174"/>
        <end position="196"/>
    </location>
</feature>
<protein>
    <recommendedName>
        <fullName evidence="4">LRAT domain-containing protein</fullName>
    </recommendedName>
</protein>
<evidence type="ECO:0000313" key="3">
    <source>
        <dbReference type="Proteomes" id="UP000475325"/>
    </source>
</evidence>
<reference evidence="2 3" key="1">
    <citation type="submission" date="2019-06" db="EMBL/GenBank/DDBJ databases">
        <authorList>
            <person name="Palmer J.M."/>
        </authorList>
    </citation>
    <scope>NUCLEOTIDE SEQUENCE [LARGE SCALE GENOMIC DNA]</scope>
    <source>
        <strain evidence="2 3">TWF102</strain>
    </source>
</reference>
<evidence type="ECO:0000256" key="1">
    <source>
        <dbReference type="SAM" id="Phobius"/>
    </source>
</evidence>
<comment type="caution">
    <text evidence="2">The sequence shown here is derived from an EMBL/GenBank/DDBJ whole genome shotgun (WGS) entry which is preliminary data.</text>
</comment>
<dbReference type="EMBL" id="WIQW01000006">
    <property type="protein sequence ID" value="KAF3109783.1"/>
    <property type="molecule type" value="Genomic_DNA"/>
</dbReference>
<dbReference type="Proteomes" id="UP000475325">
    <property type="component" value="Unassembled WGS sequence"/>
</dbReference>
<evidence type="ECO:0000313" key="2">
    <source>
        <dbReference type="EMBL" id="KAF3109783.1"/>
    </source>
</evidence>
<sequence length="264" mass="30117">MQCSLLVNTELYFGPISFQSIKDYWNAEQIEEIWGLSRHLQFDPLGSIYKTIRWFSGGVPKVSHHAILVRLKNGAFHIIERGKECIEGSTSVVVSISGSGATIDGVKWDMISEGRLVKDGPTIEQLVTFRDEYINLNEYHWLEENCQKFVKKGILCVLEHAAENLMRRVFRWKFVKWAVAGLAGFMAVFLVARLWWQRRRSEVQDNQGRSDSRDERDLEAGIIDGVPVEEAAYSRDLDQIEGVGVDAKALIKIILRSLMKILMG</sequence>
<proteinExistence type="predicted"/>